<sequence>MIEAIDNAVDRWGTQSGRIYEWTVGGDFNVSPTTLRARLDRRDNADADDDLTYPAYIYNTAGPTQVSGGNLDYFVSSERIVGHDTYLYPRIQSDHNPIQIGNDQLPPPPPAIFPSRVSTAGDSIPTGQNSSNGAGYRSWVYDGTSTLSGIYRRDVDMVGTERSGDMPDPDHDGHPGWRIDEVAKILDCSIPAHRPNLTLLMAGTNDLNQNWAIEAAPERLGSLVDQILADAPETTVLVSELVPSTKEGMQEKIDRFNAELPQVIEQRRAAGKHVMLVSMGELTVNDVDGSHPNDAGYKKMGEEFLTAIYYVEDQGWLKEPVQGTGQKCDPDTAAGPGWNPLGVLTTGMPTPEGDTDLVELNGDDRADYVKVGLNGTVRYALNMPGEPGRPNWVELNPHYDPLGTGTMKWADMNGDGRDDRLIIDHSKYRIEYRINTGVIDGEVKWSTLAYVPMGPWLADTSIKTASMRFADIDGDGRDDFLRVGEDGSIHAYENRASSAGLNYAEFKVEHLNWAPGVWYGSRDKLRLADVNGDRKVDYMMVGSTGAVHAYFNNGGNGGGGFNEHLYFVNETGYPGDKVAFRDISGDGKADYVVVYDGGSVRAWLNRGGNI</sequence>
<dbReference type="InterPro" id="IPR051532">
    <property type="entry name" value="Ester_Hydrolysis_Enzymes"/>
</dbReference>
<protein>
    <submittedName>
        <fullName evidence="3">FG-GAP-like repeat-containing protein</fullName>
    </submittedName>
</protein>
<dbReference type="Pfam" id="PF13517">
    <property type="entry name" value="FG-GAP_3"/>
    <property type="match status" value="2"/>
</dbReference>
<keyword evidence="1" id="KW-0732">Signal</keyword>
<name>A0ABY7KQS7_9ACTN</name>
<evidence type="ECO:0000259" key="2">
    <source>
        <dbReference type="Pfam" id="PF13472"/>
    </source>
</evidence>
<dbReference type="Gene3D" id="3.60.10.10">
    <property type="entry name" value="Endonuclease/exonuclease/phosphatase"/>
    <property type="match status" value="1"/>
</dbReference>
<dbReference type="InterPro" id="IPR013830">
    <property type="entry name" value="SGNH_hydro"/>
</dbReference>
<dbReference type="EMBL" id="CP114413">
    <property type="protein sequence ID" value="WAZ26709.1"/>
    <property type="molecule type" value="Genomic_DNA"/>
</dbReference>
<accession>A0ABY7KQS7</accession>
<keyword evidence="4" id="KW-1185">Reference proteome</keyword>
<dbReference type="InterPro" id="IPR036691">
    <property type="entry name" value="Endo/exonu/phosph_ase_sf"/>
</dbReference>
<dbReference type="InterPro" id="IPR013517">
    <property type="entry name" value="FG-GAP"/>
</dbReference>
<dbReference type="SUPFAM" id="SSF69318">
    <property type="entry name" value="Integrin alpha N-terminal domain"/>
    <property type="match status" value="1"/>
</dbReference>
<dbReference type="PANTHER" id="PTHR30383">
    <property type="entry name" value="THIOESTERASE 1/PROTEASE 1/LYSOPHOSPHOLIPASE L1"/>
    <property type="match status" value="1"/>
</dbReference>
<gene>
    <name evidence="3" type="ORF">STRCI_008328</name>
</gene>
<organism evidence="3 4">
    <name type="scientific">Streptomyces cinnabarinus</name>
    <dbReference type="NCBI Taxonomy" id="67287"/>
    <lineage>
        <taxon>Bacteria</taxon>
        <taxon>Bacillati</taxon>
        <taxon>Actinomycetota</taxon>
        <taxon>Actinomycetes</taxon>
        <taxon>Kitasatosporales</taxon>
        <taxon>Streptomycetaceae</taxon>
        <taxon>Streptomyces</taxon>
    </lineage>
</organism>
<evidence type="ECO:0000313" key="3">
    <source>
        <dbReference type="EMBL" id="WAZ26709.1"/>
    </source>
</evidence>
<dbReference type="Gene3D" id="3.40.50.1110">
    <property type="entry name" value="SGNH hydrolase"/>
    <property type="match status" value="1"/>
</dbReference>
<dbReference type="SUPFAM" id="SSF52266">
    <property type="entry name" value="SGNH hydrolase"/>
    <property type="match status" value="1"/>
</dbReference>
<dbReference type="SUPFAM" id="SSF56219">
    <property type="entry name" value="DNase I-like"/>
    <property type="match status" value="1"/>
</dbReference>
<dbReference type="Proteomes" id="UP001164439">
    <property type="component" value="Chromosome"/>
</dbReference>
<dbReference type="InterPro" id="IPR036514">
    <property type="entry name" value="SGNH_hydro_sf"/>
</dbReference>
<proteinExistence type="predicted"/>
<feature type="domain" description="SGNH hydrolase-type esterase" evidence="2">
    <location>
        <begin position="121"/>
        <end position="298"/>
    </location>
</feature>
<dbReference type="Pfam" id="PF13472">
    <property type="entry name" value="Lipase_GDSL_2"/>
    <property type="match status" value="1"/>
</dbReference>
<dbReference type="CDD" id="cd01833">
    <property type="entry name" value="XynB_like"/>
    <property type="match status" value="1"/>
</dbReference>
<evidence type="ECO:0000313" key="4">
    <source>
        <dbReference type="Proteomes" id="UP001164439"/>
    </source>
</evidence>
<reference evidence="3" key="1">
    <citation type="submission" date="2022-12" db="EMBL/GenBank/DDBJ databases">
        <authorList>
            <person name="Ruckert C."/>
            <person name="Busche T."/>
            <person name="Kalinowski J."/>
            <person name="Wittmann C."/>
        </authorList>
    </citation>
    <scope>NUCLEOTIDE SEQUENCE</scope>
    <source>
        <strain evidence="3">DSM 40467</strain>
    </source>
</reference>
<dbReference type="InterPro" id="IPR028994">
    <property type="entry name" value="Integrin_alpha_N"/>
</dbReference>
<dbReference type="PANTHER" id="PTHR30383:SF5">
    <property type="entry name" value="SGNH HYDROLASE-TYPE ESTERASE DOMAIN-CONTAINING PROTEIN"/>
    <property type="match status" value="1"/>
</dbReference>
<evidence type="ECO:0000256" key="1">
    <source>
        <dbReference type="ARBA" id="ARBA00022729"/>
    </source>
</evidence>